<proteinExistence type="predicted"/>
<evidence type="ECO:0000313" key="5">
    <source>
        <dbReference type="Proteomes" id="UP000319771"/>
    </source>
</evidence>
<dbReference type="InterPro" id="IPR052920">
    <property type="entry name" value="DNA-binding_regulatory"/>
</dbReference>
<dbReference type="GO" id="GO:0016787">
    <property type="term" value="F:hydrolase activity"/>
    <property type="evidence" value="ECO:0007669"/>
    <property type="project" value="UniProtKB-KW"/>
</dbReference>
<dbReference type="Proteomes" id="UP000319771">
    <property type="component" value="Unassembled WGS sequence"/>
</dbReference>
<dbReference type="PANTHER" id="PTHR43358:SF4">
    <property type="entry name" value="ALPHA_BETA HYDROLASE FOLD-1 DOMAIN-CONTAINING PROTEIN"/>
    <property type="match status" value="1"/>
</dbReference>
<protein>
    <submittedName>
        <fullName evidence="4">Alpha/beta fold hydrolase</fullName>
    </submittedName>
</protein>
<name>A0A538UEH0_UNCEI</name>
<gene>
    <name evidence="4" type="ORF">E6K81_00420</name>
</gene>
<dbReference type="InterPro" id="IPR029058">
    <property type="entry name" value="AB_hydrolase_fold"/>
</dbReference>
<keyword evidence="2" id="KW-0812">Transmembrane</keyword>
<evidence type="ECO:0000259" key="3">
    <source>
        <dbReference type="Pfam" id="PF02129"/>
    </source>
</evidence>
<evidence type="ECO:0000256" key="2">
    <source>
        <dbReference type="SAM" id="Phobius"/>
    </source>
</evidence>
<keyword evidence="4" id="KW-0378">Hydrolase</keyword>
<dbReference type="InterPro" id="IPR000383">
    <property type="entry name" value="Xaa-Pro-like_dom"/>
</dbReference>
<comment type="caution">
    <text evidence="4">The sequence shown here is derived from an EMBL/GenBank/DDBJ whole genome shotgun (WGS) entry which is preliminary data.</text>
</comment>
<feature type="compositionally biased region" description="Low complexity" evidence="1">
    <location>
        <begin position="326"/>
        <end position="341"/>
    </location>
</feature>
<sequence length="354" mass="37814">MSHDQDQERPRATPRGRRPGLGNVVVLAASALALFVVGSIWLALFPPVIADLGGAPDLDAVATRVRIPIGDDALSGWLVPGSRPALVIVFHGYARDHRRAWRYASFLHRAGYSVLAVDFRSSRERGRKPTTLGVYEMQDATATLAWARRNPRTRDDTLGLLGESLGASVALVLAARHPEVAAVVADCPFASGEWAMEDGAMIKLHLPKWPTAVLGRGLGRLLTGADPWGLDVAAAADSLQDRPVFLIHAQGDDRFSTEQTEAIWRAAGSHGELWLAGGDHNQAWQRHRTEYERRVLAFFARSLNGSPHHPVGESVAGAARDGTKPAGSRRGAAGAGTVTQGHAGGAAMGKVRGQ</sequence>
<accession>A0A538UEH0</accession>
<keyword evidence="2" id="KW-0472">Membrane</keyword>
<dbReference type="SUPFAM" id="SSF53474">
    <property type="entry name" value="alpha/beta-Hydrolases"/>
    <property type="match status" value="1"/>
</dbReference>
<dbReference type="AlphaFoldDB" id="A0A538UEH0"/>
<dbReference type="PANTHER" id="PTHR43358">
    <property type="entry name" value="ALPHA/BETA-HYDROLASE"/>
    <property type="match status" value="1"/>
</dbReference>
<feature type="transmembrane region" description="Helical" evidence="2">
    <location>
        <begin position="21"/>
        <end position="44"/>
    </location>
</feature>
<feature type="domain" description="Xaa-Pro dipeptidyl-peptidase-like" evidence="3">
    <location>
        <begin position="102"/>
        <end position="209"/>
    </location>
</feature>
<keyword evidence="2" id="KW-1133">Transmembrane helix</keyword>
<dbReference type="EMBL" id="VBPB01000004">
    <property type="protein sequence ID" value="TMQ74284.1"/>
    <property type="molecule type" value="Genomic_DNA"/>
</dbReference>
<evidence type="ECO:0000256" key="1">
    <source>
        <dbReference type="SAM" id="MobiDB-lite"/>
    </source>
</evidence>
<feature type="region of interest" description="Disordered" evidence="1">
    <location>
        <begin position="309"/>
        <end position="354"/>
    </location>
</feature>
<reference evidence="4 5" key="1">
    <citation type="journal article" date="2019" name="Nat. Microbiol.">
        <title>Mediterranean grassland soil C-N compound turnover is dependent on rainfall and depth, and is mediated by genomically divergent microorganisms.</title>
        <authorList>
            <person name="Diamond S."/>
            <person name="Andeer P.F."/>
            <person name="Li Z."/>
            <person name="Crits-Christoph A."/>
            <person name="Burstein D."/>
            <person name="Anantharaman K."/>
            <person name="Lane K.R."/>
            <person name="Thomas B.C."/>
            <person name="Pan C."/>
            <person name="Northen T.R."/>
            <person name="Banfield J.F."/>
        </authorList>
    </citation>
    <scope>NUCLEOTIDE SEQUENCE [LARGE SCALE GENOMIC DNA]</scope>
    <source>
        <strain evidence="4">WS_11</strain>
    </source>
</reference>
<organism evidence="4 5">
    <name type="scientific">Eiseniibacteriota bacterium</name>
    <dbReference type="NCBI Taxonomy" id="2212470"/>
    <lineage>
        <taxon>Bacteria</taxon>
        <taxon>Candidatus Eiseniibacteriota</taxon>
    </lineage>
</organism>
<dbReference type="Gene3D" id="3.40.50.1820">
    <property type="entry name" value="alpha/beta hydrolase"/>
    <property type="match status" value="1"/>
</dbReference>
<dbReference type="Pfam" id="PF02129">
    <property type="entry name" value="Peptidase_S15"/>
    <property type="match status" value="1"/>
</dbReference>
<evidence type="ECO:0000313" key="4">
    <source>
        <dbReference type="EMBL" id="TMQ74284.1"/>
    </source>
</evidence>